<dbReference type="InterPro" id="IPR020849">
    <property type="entry name" value="Small_GTPase_Ras-type"/>
</dbReference>
<evidence type="ECO:0000313" key="5">
    <source>
        <dbReference type="Proteomes" id="UP000054321"/>
    </source>
</evidence>
<name>A0A0C3H6Z6_OIDMZ</name>
<evidence type="ECO:0000256" key="3">
    <source>
        <dbReference type="SAM" id="MobiDB-lite"/>
    </source>
</evidence>
<reference evidence="5" key="2">
    <citation type="submission" date="2015-01" db="EMBL/GenBank/DDBJ databases">
        <title>Evolutionary Origins and Diversification of the Mycorrhizal Mutualists.</title>
        <authorList>
            <consortium name="DOE Joint Genome Institute"/>
            <consortium name="Mycorrhizal Genomics Consortium"/>
            <person name="Kohler A."/>
            <person name="Kuo A."/>
            <person name="Nagy L.G."/>
            <person name="Floudas D."/>
            <person name="Copeland A."/>
            <person name="Barry K.W."/>
            <person name="Cichocki N."/>
            <person name="Veneault-Fourrey C."/>
            <person name="LaButti K."/>
            <person name="Lindquist E.A."/>
            <person name="Lipzen A."/>
            <person name="Lundell T."/>
            <person name="Morin E."/>
            <person name="Murat C."/>
            <person name="Riley R."/>
            <person name="Ohm R."/>
            <person name="Sun H."/>
            <person name="Tunlid A."/>
            <person name="Henrissat B."/>
            <person name="Grigoriev I.V."/>
            <person name="Hibbett D.S."/>
            <person name="Martin F."/>
        </authorList>
    </citation>
    <scope>NUCLEOTIDE SEQUENCE [LARGE SCALE GENOMIC DNA]</scope>
    <source>
        <strain evidence="5">Zn</strain>
    </source>
</reference>
<organism evidence="4 5">
    <name type="scientific">Oidiodendron maius (strain Zn)</name>
    <dbReference type="NCBI Taxonomy" id="913774"/>
    <lineage>
        <taxon>Eukaryota</taxon>
        <taxon>Fungi</taxon>
        <taxon>Dikarya</taxon>
        <taxon>Ascomycota</taxon>
        <taxon>Pezizomycotina</taxon>
        <taxon>Leotiomycetes</taxon>
        <taxon>Leotiomycetes incertae sedis</taxon>
        <taxon>Myxotrichaceae</taxon>
        <taxon>Oidiodendron</taxon>
    </lineage>
</organism>
<evidence type="ECO:0000256" key="1">
    <source>
        <dbReference type="ARBA" id="ARBA00022741"/>
    </source>
</evidence>
<dbReference type="Gene3D" id="3.40.50.300">
    <property type="entry name" value="P-loop containing nucleotide triphosphate hydrolases"/>
    <property type="match status" value="1"/>
</dbReference>
<sequence length="210" mass="23844">MASHKAAKPEEYYIVVLGMGGVGKTSFITQFIQHTFTEEYDPTLEDIYKKQITVGNQPCIVEIGEASGDVEHSNLRNSLICNADAAVFMYSISSEASLASVRAIWEEAKATKEEMGTWEPFQTCLLGAKSDLEDLREVGKEEGESCAKGMGCMFRECSSKTRVNIDEPFEELVKKIKTYRDNERIRYEQMKKEADKKRKKPSPWKKLFSK</sequence>
<proteinExistence type="predicted"/>
<gene>
    <name evidence="4" type="ORF">OIDMADRAFT_57664</name>
</gene>
<dbReference type="GO" id="GO:0007165">
    <property type="term" value="P:signal transduction"/>
    <property type="evidence" value="ECO:0007669"/>
    <property type="project" value="InterPro"/>
</dbReference>
<feature type="region of interest" description="Disordered" evidence="3">
    <location>
        <begin position="191"/>
        <end position="210"/>
    </location>
</feature>
<dbReference type="InterPro" id="IPR001806">
    <property type="entry name" value="Small_GTPase"/>
</dbReference>
<dbReference type="SMART" id="SM00173">
    <property type="entry name" value="RAS"/>
    <property type="match status" value="1"/>
</dbReference>
<protein>
    <submittedName>
        <fullName evidence="4">Uncharacterized protein</fullName>
    </submittedName>
</protein>
<dbReference type="HOGENOM" id="CLU_041217_9_8_1"/>
<feature type="compositionally biased region" description="Basic residues" evidence="3">
    <location>
        <begin position="197"/>
        <end position="210"/>
    </location>
</feature>
<keyword evidence="1" id="KW-0547">Nucleotide-binding</keyword>
<accession>A0A0C3H6Z6</accession>
<dbReference type="SUPFAM" id="SSF52540">
    <property type="entry name" value="P-loop containing nucleoside triphosphate hydrolases"/>
    <property type="match status" value="1"/>
</dbReference>
<evidence type="ECO:0000313" key="4">
    <source>
        <dbReference type="EMBL" id="KIM98161.1"/>
    </source>
</evidence>
<keyword evidence="5" id="KW-1185">Reference proteome</keyword>
<dbReference type="SMART" id="SM00174">
    <property type="entry name" value="RHO"/>
    <property type="match status" value="1"/>
</dbReference>
<keyword evidence="2" id="KW-0342">GTP-binding</keyword>
<reference evidence="4 5" key="1">
    <citation type="submission" date="2014-04" db="EMBL/GenBank/DDBJ databases">
        <authorList>
            <consortium name="DOE Joint Genome Institute"/>
            <person name="Kuo A."/>
            <person name="Martino E."/>
            <person name="Perotto S."/>
            <person name="Kohler A."/>
            <person name="Nagy L.G."/>
            <person name="Floudas D."/>
            <person name="Copeland A."/>
            <person name="Barry K.W."/>
            <person name="Cichocki N."/>
            <person name="Veneault-Fourrey C."/>
            <person name="LaButti K."/>
            <person name="Lindquist E.A."/>
            <person name="Lipzen A."/>
            <person name="Lundell T."/>
            <person name="Morin E."/>
            <person name="Murat C."/>
            <person name="Sun H."/>
            <person name="Tunlid A."/>
            <person name="Henrissat B."/>
            <person name="Grigoriev I.V."/>
            <person name="Hibbett D.S."/>
            <person name="Martin F."/>
            <person name="Nordberg H.P."/>
            <person name="Cantor M.N."/>
            <person name="Hua S.X."/>
        </authorList>
    </citation>
    <scope>NUCLEOTIDE SEQUENCE [LARGE SCALE GENOMIC DNA]</scope>
    <source>
        <strain evidence="4 5">Zn</strain>
    </source>
</reference>
<dbReference type="GO" id="GO:0016020">
    <property type="term" value="C:membrane"/>
    <property type="evidence" value="ECO:0007669"/>
    <property type="project" value="InterPro"/>
</dbReference>
<dbReference type="PRINTS" id="PR00449">
    <property type="entry name" value="RASTRNSFRMNG"/>
</dbReference>
<dbReference type="PANTHER" id="PTHR24070">
    <property type="entry name" value="RAS, DI-RAS, AND RHEB FAMILY MEMBERS OF SMALL GTPASE SUPERFAMILY"/>
    <property type="match status" value="1"/>
</dbReference>
<dbReference type="AlphaFoldDB" id="A0A0C3H6Z6"/>
<dbReference type="Pfam" id="PF00071">
    <property type="entry name" value="Ras"/>
    <property type="match status" value="1"/>
</dbReference>
<dbReference type="EMBL" id="KN832881">
    <property type="protein sequence ID" value="KIM98161.1"/>
    <property type="molecule type" value="Genomic_DNA"/>
</dbReference>
<dbReference type="InParanoid" id="A0A0C3H6Z6"/>
<evidence type="ECO:0000256" key="2">
    <source>
        <dbReference type="ARBA" id="ARBA00023134"/>
    </source>
</evidence>
<dbReference type="GO" id="GO:0005525">
    <property type="term" value="F:GTP binding"/>
    <property type="evidence" value="ECO:0007669"/>
    <property type="project" value="UniProtKB-KW"/>
</dbReference>
<dbReference type="GO" id="GO:0003924">
    <property type="term" value="F:GTPase activity"/>
    <property type="evidence" value="ECO:0007669"/>
    <property type="project" value="InterPro"/>
</dbReference>
<dbReference type="OrthoDB" id="3537870at2759"/>
<dbReference type="Proteomes" id="UP000054321">
    <property type="component" value="Unassembled WGS sequence"/>
</dbReference>
<dbReference type="STRING" id="913774.A0A0C3H6Z6"/>
<dbReference type="PROSITE" id="PS51419">
    <property type="entry name" value="RAB"/>
    <property type="match status" value="1"/>
</dbReference>
<dbReference type="PROSITE" id="PS51421">
    <property type="entry name" value="RAS"/>
    <property type="match status" value="1"/>
</dbReference>
<dbReference type="InterPro" id="IPR027417">
    <property type="entry name" value="P-loop_NTPase"/>
</dbReference>
<dbReference type="SMART" id="SM00175">
    <property type="entry name" value="RAB"/>
    <property type="match status" value="1"/>
</dbReference>